<accession>A0A424YVP5</accession>
<sequence length="273" mass="31658">MANDTIHYEENWKSYGIFELEINDKVEVESYTFKLHEINFDEGKATLILYQNDRFQRAYQVDTDLHSDFTVSNMIKVEVKSLTADELVVDFYLLTKEPKWVYLESVKLEKGVLKEIDELQFELIELNQGKVRILINYGSESKSIELNENDSKIIFGHYFLEVVEIGDSDNSTKFKLYARPVPEVDIYFEGLNESYKPGENISSYLIIQNTGDVALRNIDFNLEMNNVKFGDDITISNLEPSEMYKELIEIDGVLDPKETLIDIEGNLIAYTYS</sequence>
<dbReference type="Proteomes" id="UP000284763">
    <property type="component" value="Unassembled WGS sequence"/>
</dbReference>
<evidence type="ECO:0000313" key="2">
    <source>
        <dbReference type="Proteomes" id="UP000284763"/>
    </source>
</evidence>
<gene>
    <name evidence="1" type="ORF">D5R95_06165</name>
</gene>
<name>A0A424YVP5_9EURY</name>
<feature type="non-terminal residue" evidence="1">
    <location>
        <position position="273"/>
    </location>
</feature>
<dbReference type="EMBL" id="QZAB01000390">
    <property type="protein sequence ID" value="RQD83632.1"/>
    <property type="molecule type" value="Genomic_DNA"/>
</dbReference>
<organism evidence="1 2">
    <name type="scientific">Methanosalsum natronophilum</name>
    <dbReference type="NCBI Taxonomy" id="768733"/>
    <lineage>
        <taxon>Archaea</taxon>
        <taxon>Methanobacteriati</taxon>
        <taxon>Methanobacteriota</taxon>
        <taxon>Stenosarchaea group</taxon>
        <taxon>Methanomicrobia</taxon>
        <taxon>Methanosarcinales</taxon>
        <taxon>Methanosarcinaceae</taxon>
        <taxon>Methanosalsum</taxon>
    </lineage>
</organism>
<protein>
    <submittedName>
        <fullName evidence="1">Uncharacterized protein</fullName>
    </submittedName>
</protein>
<dbReference type="AlphaFoldDB" id="A0A424YVP5"/>
<evidence type="ECO:0000313" key="1">
    <source>
        <dbReference type="EMBL" id="RQD83632.1"/>
    </source>
</evidence>
<proteinExistence type="predicted"/>
<comment type="caution">
    <text evidence="1">The sequence shown here is derived from an EMBL/GenBank/DDBJ whole genome shotgun (WGS) entry which is preliminary data.</text>
</comment>
<reference evidence="1 2" key="1">
    <citation type="submission" date="2018-08" db="EMBL/GenBank/DDBJ databases">
        <title>The metabolism and importance of syntrophic acetate oxidation coupled to methane or sulfide production in haloalkaline environments.</title>
        <authorList>
            <person name="Timmers P.H.A."/>
            <person name="Vavourakis C.D."/>
            <person name="Sorokin D.Y."/>
            <person name="Sinninghe Damste J.S."/>
            <person name="Muyzer G."/>
            <person name="Stams A.J.M."/>
            <person name="Plugge C.M."/>
        </authorList>
    </citation>
    <scope>NUCLEOTIDE SEQUENCE [LARGE SCALE GENOMIC DNA]</scope>
    <source>
        <strain evidence="1">MSAO_Arc3</strain>
    </source>
</reference>